<feature type="region of interest" description="Disordered" evidence="1">
    <location>
        <begin position="239"/>
        <end position="353"/>
    </location>
</feature>
<protein>
    <submittedName>
        <fullName evidence="2">Uncharacterized protein</fullName>
    </submittedName>
</protein>
<sequence length="602" mass="62764">MSRRRSSEPLGLASLSLGGDHSLCLGAPAGHAGKQGRPEKNCALQATSGSTHGTCNAVQAPGTGLEGAVYDVWCELHASQDPMMQEPPSLHKLAQSLAHRLGHEAGTRVMLRTCRNPDQSSCFARAAHSFIVVQREGQPSLIVDPSFRAQFHLGRSDDAYCSFLATVPPLFVGTLDVLEELVNTCAAAMAAAFSRQNMPTPPWRQGHVMLCRWRPQRYTDTLFTPHAATPRLLSPFASPAQQQKLEASPASPADPLSGTICSSHPEPHPQPLAARRSKLMPWQSSTLKPSTLKRASSKQADISAPPSHAIVIGFDPPRPPAPLAAHPPNPRTPGTKRPSQLNQRRCGSPHTSRHGQQACAFLAGCQPSTAAGSSNDSTGEATSLATKAVAAEALGGEATAAAAVSGGGVGRASTGNSVHSNRSAHAAAAAAAAAEGVAPAAVQPQPPAMGAANVRPAVLNTQAGPIVNVYPCSEPASLVQQGAGLLATQSLSHTASGLLGEAALQQQAQEEQRELAKEDSQQQPEQLEAQKQHHQKETLVHVTPGEAGACASSKEAGQEGQQLSQPLPHKAPLKRGCVDLLPPVYKVRLGGASSQACLMNPM</sequence>
<dbReference type="InterPro" id="IPR006502">
    <property type="entry name" value="PDDEXK-like"/>
</dbReference>
<dbReference type="Proteomes" id="UP000815325">
    <property type="component" value="Unassembled WGS sequence"/>
</dbReference>
<feature type="region of interest" description="Disordered" evidence="1">
    <location>
        <begin position="505"/>
        <end position="536"/>
    </location>
</feature>
<keyword evidence="3" id="KW-1185">Reference proteome</keyword>
<evidence type="ECO:0000313" key="3">
    <source>
        <dbReference type="Proteomes" id="UP000815325"/>
    </source>
</evidence>
<feature type="compositionally biased region" description="Pro residues" evidence="1">
    <location>
        <begin position="316"/>
        <end position="331"/>
    </location>
</feature>
<dbReference type="EMBL" id="MU069596">
    <property type="protein sequence ID" value="KAF5837973.1"/>
    <property type="molecule type" value="Genomic_DNA"/>
</dbReference>
<feature type="compositionally biased region" description="Basic and acidic residues" evidence="1">
    <location>
        <begin position="510"/>
        <end position="520"/>
    </location>
</feature>
<accession>A0ABQ7GTQ9</accession>
<feature type="compositionally biased region" description="Polar residues" evidence="1">
    <location>
        <begin position="282"/>
        <end position="300"/>
    </location>
</feature>
<organism evidence="2 3">
    <name type="scientific">Dunaliella salina</name>
    <name type="common">Green alga</name>
    <name type="synonym">Protococcus salinus</name>
    <dbReference type="NCBI Taxonomy" id="3046"/>
    <lineage>
        <taxon>Eukaryota</taxon>
        <taxon>Viridiplantae</taxon>
        <taxon>Chlorophyta</taxon>
        <taxon>core chlorophytes</taxon>
        <taxon>Chlorophyceae</taxon>
        <taxon>CS clade</taxon>
        <taxon>Chlamydomonadales</taxon>
        <taxon>Dunaliellaceae</taxon>
        <taxon>Dunaliella</taxon>
    </lineage>
</organism>
<dbReference type="PANTHER" id="PTHR31579">
    <property type="entry name" value="OS03G0796600 PROTEIN"/>
    <property type="match status" value="1"/>
</dbReference>
<evidence type="ECO:0000256" key="1">
    <source>
        <dbReference type="SAM" id="MobiDB-lite"/>
    </source>
</evidence>
<gene>
    <name evidence="2" type="ORF">DUNSADRAFT_3634</name>
</gene>
<feature type="region of interest" description="Disordered" evidence="1">
    <location>
        <begin position="549"/>
        <end position="571"/>
    </location>
</feature>
<proteinExistence type="predicted"/>
<reference evidence="2" key="1">
    <citation type="submission" date="2017-08" db="EMBL/GenBank/DDBJ databases">
        <authorList>
            <person name="Polle J.E."/>
            <person name="Barry K."/>
            <person name="Cushman J."/>
            <person name="Schmutz J."/>
            <person name="Tran D."/>
            <person name="Hathwaick L.T."/>
            <person name="Yim W.C."/>
            <person name="Jenkins J."/>
            <person name="Mckie-Krisberg Z.M."/>
            <person name="Prochnik S."/>
            <person name="Lindquist E."/>
            <person name="Dockter R.B."/>
            <person name="Adam C."/>
            <person name="Molina H."/>
            <person name="Bunkerborg J."/>
            <person name="Jin E."/>
            <person name="Buchheim M."/>
            <person name="Magnuson J."/>
        </authorList>
    </citation>
    <scope>NUCLEOTIDE SEQUENCE</scope>
    <source>
        <strain evidence="2">CCAP 19/18</strain>
    </source>
</reference>
<comment type="caution">
    <text evidence="2">The sequence shown here is derived from an EMBL/GenBank/DDBJ whole genome shotgun (WGS) entry which is preliminary data.</text>
</comment>
<name>A0ABQ7GTQ9_DUNSA</name>
<evidence type="ECO:0000313" key="2">
    <source>
        <dbReference type="EMBL" id="KAF5837973.1"/>
    </source>
</evidence>
<dbReference type="Pfam" id="PF04720">
    <property type="entry name" value="PDDEXK_6"/>
    <property type="match status" value="1"/>
</dbReference>
<dbReference type="PANTHER" id="PTHR31579:SF1">
    <property type="entry name" value="OS03G0796600 PROTEIN"/>
    <property type="match status" value="1"/>
</dbReference>